<feature type="domain" description="Transposase InsH N-terminal" evidence="1">
    <location>
        <begin position="29"/>
        <end position="88"/>
    </location>
</feature>
<comment type="caution">
    <text evidence="2">The sequence shown here is derived from an EMBL/GenBank/DDBJ whole genome shotgun (WGS) entry which is preliminary data.</text>
</comment>
<dbReference type="Proteomes" id="UP001597361">
    <property type="component" value="Unassembled WGS sequence"/>
</dbReference>
<reference evidence="3" key="1">
    <citation type="journal article" date="2019" name="Int. J. Syst. Evol. Microbiol.">
        <title>The Global Catalogue of Microorganisms (GCM) 10K type strain sequencing project: providing services to taxonomists for standard genome sequencing and annotation.</title>
        <authorList>
            <consortium name="The Broad Institute Genomics Platform"/>
            <consortium name="The Broad Institute Genome Sequencing Center for Infectious Disease"/>
            <person name="Wu L."/>
            <person name="Ma J."/>
        </authorList>
    </citation>
    <scope>NUCLEOTIDE SEQUENCE [LARGE SCALE GENOMIC DNA]</scope>
    <source>
        <strain evidence="3">CGMCC 1.15180</strain>
    </source>
</reference>
<evidence type="ECO:0000259" key="1">
    <source>
        <dbReference type="Pfam" id="PF05598"/>
    </source>
</evidence>
<gene>
    <name evidence="2" type="ORF">ACFSKL_02780</name>
</gene>
<dbReference type="InterPro" id="IPR008490">
    <property type="entry name" value="Transposase_InsH_N"/>
</dbReference>
<dbReference type="Pfam" id="PF05598">
    <property type="entry name" value="DUF772"/>
    <property type="match status" value="1"/>
</dbReference>
<evidence type="ECO:0000313" key="3">
    <source>
        <dbReference type="Proteomes" id="UP001597361"/>
    </source>
</evidence>
<evidence type="ECO:0000313" key="2">
    <source>
        <dbReference type="EMBL" id="MFD2033696.1"/>
    </source>
</evidence>
<dbReference type="RefSeq" id="WP_376883341.1">
    <property type="nucleotide sequence ID" value="NZ_JBHUHR010000006.1"/>
</dbReference>
<accession>A0ABW4VHX5</accession>
<organism evidence="2 3">
    <name type="scientific">Belliella marina</name>
    <dbReference type="NCBI Taxonomy" id="1644146"/>
    <lineage>
        <taxon>Bacteria</taxon>
        <taxon>Pseudomonadati</taxon>
        <taxon>Bacteroidota</taxon>
        <taxon>Cytophagia</taxon>
        <taxon>Cytophagales</taxon>
        <taxon>Cyclobacteriaceae</taxon>
        <taxon>Belliella</taxon>
    </lineage>
</organism>
<proteinExistence type="predicted"/>
<dbReference type="EMBL" id="JBHUHR010000006">
    <property type="protein sequence ID" value="MFD2033696.1"/>
    <property type="molecule type" value="Genomic_DNA"/>
</dbReference>
<protein>
    <recommendedName>
        <fullName evidence="1">Transposase InsH N-terminal domain-containing protein</fullName>
    </recommendedName>
</protein>
<name>A0ABW4VHX5_9BACT</name>
<keyword evidence="3" id="KW-1185">Reference proteome</keyword>
<sequence length="99" mass="11174">MAKTTKRRAPRSDYSSPNQLTLIGFETPFYNQLDSNNRWVVLSKQILWDELVGLFQKHNPVKQNGRPSLNPRILIGAVIIKHILNLDDQGFGLSGGLCI</sequence>